<evidence type="ECO:0000313" key="1">
    <source>
        <dbReference type="EMBL" id="TQV89452.1"/>
    </source>
</evidence>
<name>A0A545UJ08_9GAMM</name>
<organism evidence="1 2">
    <name type="scientific">Aliikangiella coralliicola</name>
    <dbReference type="NCBI Taxonomy" id="2592383"/>
    <lineage>
        <taxon>Bacteria</taxon>
        <taxon>Pseudomonadati</taxon>
        <taxon>Pseudomonadota</taxon>
        <taxon>Gammaproteobacteria</taxon>
        <taxon>Oceanospirillales</taxon>
        <taxon>Pleioneaceae</taxon>
        <taxon>Aliikangiella</taxon>
    </lineage>
</organism>
<dbReference type="EMBL" id="VIKS01000001">
    <property type="protein sequence ID" value="TQV89452.1"/>
    <property type="molecule type" value="Genomic_DNA"/>
</dbReference>
<reference evidence="1 2" key="1">
    <citation type="submission" date="2019-07" db="EMBL/GenBank/DDBJ databases">
        <title>Draft genome for Aliikangiella sp. M105.</title>
        <authorList>
            <person name="Wang G."/>
        </authorList>
    </citation>
    <scope>NUCLEOTIDE SEQUENCE [LARGE SCALE GENOMIC DNA]</scope>
    <source>
        <strain evidence="1 2">M105</strain>
    </source>
</reference>
<gene>
    <name evidence="1" type="ORF">FLL46_00805</name>
</gene>
<evidence type="ECO:0000313" key="2">
    <source>
        <dbReference type="Proteomes" id="UP000315439"/>
    </source>
</evidence>
<dbReference type="AlphaFoldDB" id="A0A545UJ08"/>
<protein>
    <submittedName>
        <fullName evidence="1">Uncharacterized protein</fullName>
    </submittedName>
</protein>
<accession>A0A545UJ08</accession>
<dbReference type="RefSeq" id="WP_142891516.1">
    <property type="nucleotide sequence ID" value="NZ_ML660160.1"/>
</dbReference>
<keyword evidence="2" id="KW-1185">Reference proteome</keyword>
<comment type="caution">
    <text evidence="1">The sequence shown here is derived from an EMBL/GenBank/DDBJ whole genome shotgun (WGS) entry which is preliminary data.</text>
</comment>
<sequence length="94" mass="10944">MKKLDRENIIETSWEIHAQVESHYLSLSAKKGDEEWLEKQRVLLADMALHLLQTALNPEEIELDKLRNNINSILVICDQFLPEAKLKESADKLF</sequence>
<proteinExistence type="predicted"/>
<dbReference type="Proteomes" id="UP000315439">
    <property type="component" value="Unassembled WGS sequence"/>
</dbReference>
<dbReference type="OrthoDB" id="8756810at2"/>